<organism evidence="3 4">
    <name type="scientific">Chromobacterium amazonense</name>
    <dbReference type="NCBI Taxonomy" id="1382803"/>
    <lineage>
        <taxon>Bacteria</taxon>
        <taxon>Pseudomonadati</taxon>
        <taxon>Pseudomonadota</taxon>
        <taxon>Betaproteobacteria</taxon>
        <taxon>Neisseriales</taxon>
        <taxon>Chromobacteriaceae</taxon>
        <taxon>Chromobacterium</taxon>
    </lineage>
</organism>
<dbReference type="GO" id="GO:0019062">
    <property type="term" value="P:virion attachment to host cell"/>
    <property type="evidence" value="ECO:0007669"/>
    <property type="project" value="InterPro"/>
</dbReference>
<protein>
    <submittedName>
        <fullName evidence="3">Uncharacterized protein</fullName>
    </submittedName>
</protein>
<dbReference type="InterPro" id="IPR009013">
    <property type="entry name" value="Attachment_protein_shaft_sf"/>
</dbReference>
<dbReference type="RefSeq" id="WP_106078264.1">
    <property type="nucleotide sequence ID" value="NZ_MTBD01000117.1"/>
</dbReference>
<evidence type="ECO:0000313" key="4">
    <source>
        <dbReference type="Proteomes" id="UP000239469"/>
    </source>
</evidence>
<evidence type="ECO:0000313" key="3">
    <source>
        <dbReference type="EMBL" id="PRP68539.1"/>
    </source>
</evidence>
<keyword evidence="2" id="KW-0945">Host-virus interaction</keyword>
<proteinExistence type="predicted"/>
<comment type="subcellular location">
    <subcellularLocation>
        <location evidence="1">Virion</location>
    </subcellularLocation>
</comment>
<gene>
    <name evidence="3" type="ORF">BUE93_21865</name>
</gene>
<dbReference type="Gene3D" id="2.10.25.20">
    <property type="entry name" value="reovirus attachment protein sigma1, domain 1"/>
    <property type="match status" value="1"/>
</dbReference>
<evidence type="ECO:0000256" key="2">
    <source>
        <dbReference type="ARBA" id="ARBA00022581"/>
    </source>
</evidence>
<dbReference type="SUPFAM" id="SSF51225">
    <property type="entry name" value="Fibre shaft of virus attachment proteins"/>
    <property type="match status" value="1"/>
</dbReference>
<reference evidence="3 4" key="1">
    <citation type="submission" date="2017-01" db="EMBL/GenBank/DDBJ databases">
        <title>New insights into the genetic diversity of Chromobacterium isolated from tropical freshwater lake.</title>
        <authorList>
            <person name="Santos A.B."/>
            <person name="Nascimento A.M."/>
            <person name="Da Silva P.C."/>
        </authorList>
    </citation>
    <scope>NUCLEOTIDE SEQUENCE [LARGE SCALE GENOMIC DNA]</scope>
    <source>
        <strain evidence="3 4">56AF</strain>
    </source>
</reference>
<dbReference type="OrthoDB" id="9810174at2"/>
<dbReference type="EMBL" id="MTBD01000117">
    <property type="protein sequence ID" value="PRP68539.1"/>
    <property type="molecule type" value="Genomic_DNA"/>
</dbReference>
<dbReference type="Proteomes" id="UP000239469">
    <property type="component" value="Unassembled WGS sequence"/>
</dbReference>
<dbReference type="AlphaFoldDB" id="A0A2S9WYJ3"/>
<accession>A0A2S9WYJ3</accession>
<name>A0A2S9WYJ3_9NEIS</name>
<evidence type="ECO:0000256" key="1">
    <source>
        <dbReference type="ARBA" id="ARBA00004328"/>
    </source>
</evidence>
<sequence>MPSFNLHSRAELKKRFSAGSKPTAADFANLLDSVPNLGDDKLVANDALQLQISADASGKTTLTALPDAKLQGSLQVAGETQLTGYAHAVNLKAEQLALSSGAAVSAVRARDLQLSVQPDAELATVGAIRQYVAEASLGLTLRASAKAVAVDYFDVKSPPASVDGVLLAKGDTILLTNQGGGKGHPDNRLWTWGDAGWQRAAATDGDPYYELEPGTAVLALMGSTNGGKLWVMTAASGDPQWTPRTDLDYLSAGDGLKKAGLIMQVKLADNSGLAADASGLKVGAGNGLVASGGNVHIAVGNGLDAGADLLQLKLDPAGGLTAAPAGLKANIGPGLAISANALQVSTAGDSGLFSDAAGLKVGAGNGLVASGGNVHVAAGAGLDASADLLKLKLNSAGGLVADGNGLSLSLPQQGGLKENTAGLGLNIVWLKEPATQAQIDAALNAGAYLVATYL</sequence>
<comment type="caution">
    <text evidence="3">The sequence shown here is derived from an EMBL/GenBank/DDBJ whole genome shotgun (WGS) entry which is preliminary data.</text>
</comment>